<dbReference type="SUPFAM" id="SSF52242">
    <property type="entry name" value="Cobalamin (vitamin B12)-binding domain"/>
    <property type="match status" value="1"/>
</dbReference>
<dbReference type="GO" id="GO:0031419">
    <property type="term" value="F:cobalamin binding"/>
    <property type="evidence" value="ECO:0007669"/>
    <property type="project" value="InterPro"/>
</dbReference>
<dbReference type="Pfam" id="PF02310">
    <property type="entry name" value="B12-binding"/>
    <property type="match status" value="1"/>
</dbReference>
<sequence>MGVIATKPCWTVDRMGFRLLTFVVQVFQGYGAEVTDISVSYRKRFLVTSVSSDAHMWNLVFLQLLLEERDGDVTNLGICVPDEVIIDECLRSRPDVVVVSTVNGHGHIDGLRLIRKLRAVPELADMKVVIGGKLGVKGAENAKYSAELVANGFDAAFESSTGLAAFESFLGSIRSKPRTAVLAASVPTAADLVSHELVAAGSPA</sequence>
<dbReference type="HOGENOM" id="CLU_122414_0_0_11"/>
<dbReference type="InterPro" id="IPR006158">
    <property type="entry name" value="Cobalamin-bd"/>
</dbReference>
<dbReference type="Gene3D" id="3.40.50.280">
    <property type="entry name" value="Cobalamin-binding domain"/>
    <property type="match status" value="1"/>
</dbReference>
<dbReference type="KEGG" id="cai:Caci_6322"/>
<protein>
    <recommendedName>
        <fullName evidence="1">B12-binding domain-containing protein</fullName>
    </recommendedName>
</protein>
<dbReference type="eggNOG" id="COG2185">
    <property type="taxonomic scope" value="Bacteria"/>
</dbReference>
<dbReference type="Proteomes" id="UP000000851">
    <property type="component" value="Chromosome"/>
</dbReference>
<evidence type="ECO:0000259" key="1">
    <source>
        <dbReference type="PROSITE" id="PS51332"/>
    </source>
</evidence>
<dbReference type="STRING" id="479433.Caci_6322"/>
<accession>C7QKA2</accession>
<evidence type="ECO:0000313" key="2">
    <source>
        <dbReference type="EMBL" id="ACU75176.1"/>
    </source>
</evidence>
<reference evidence="2 3" key="1">
    <citation type="journal article" date="2009" name="Stand. Genomic Sci.">
        <title>Complete genome sequence of Catenulispora acidiphila type strain (ID 139908).</title>
        <authorList>
            <person name="Copeland A."/>
            <person name="Lapidus A."/>
            <person name="Glavina Del Rio T."/>
            <person name="Nolan M."/>
            <person name="Lucas S."/>
            <person name="Chen F."/>
            <person name="Tice H."/>
            <person name="Cheng J.F."/>
            <person name="Bruce D."/>
            <person name="Goodwin L."/>
            <person name="Pitluck S."/>
            <person name="Mikhailova N."/>
            <person name="Pati A."/>
            <person name="Ivanova N."/>
            <person name="Mavromatis K."/>
            <person name="Chen A."/>
            <person name="Palaniappan K."/>
            <person name="Chain P."/>
            <person name="Land M."/>
            <person name="Hauser L."/>
            <person name="Chang Y.J."/>
            <person name="Jeffries C.D."/>
            <person name="Chertkov O."/>
            <person name="Brettin T."/>
            <person name="Detter J.C."/>
            <person name="Han C."/>
            <person name="Ali Z."/>
            <person name="Tindall B.J."/>
            <person name="Goker M."/>
            <person name="Bristow J."/>
            <person name="Eisen J.A."/>
            <person name="Markowitz V."/>
            <person name="Hugenholtz P."/>
            <person name="Kyrpides N.C."/>
            <person name="Klenk H.P."/>
        </authorList>
    </citation>
    <scope>NUCLEOTIDE SEQUENCE [LARGE SCALE GENOMIC DNA]</scope>
    <source>
        <strain evidence="3">DSM 44928 / JCM 14897 / NBRC 102108 / NRRL B-24433 / ID139908</strain>
    </source>
</reference>
<dbReference type="GO" id="GO:0046872">
    <property type="term" value="F:metal ion binding"/>
    <property type="evidence" value="ECO:0007669"/>
    <property type="project" value="InterPro"/>
</dbReference>
<feature type="domain" description="B12-binding" evidence="1">
    <location>
        <begin position="42"/>
        <end position="180"/>
    </location>
</feature>
<dbReference type="RefSeq" id="WP_015794905.1">
    <property type="nucleotide sequence ID" value="NC_013131.1"/>
</dbReference>
<dbReference type="InterPro" id="IPR036724">
    <property type="entry name" value="Cobalamin-bd_sf"/>
</dbReference>
<gene>
    <name evidence="2" type="ordered locus">Caci_6322</name>
</gene>
<organism evidence="2 3">
    <name type="scientific">Catenulispora acidiphila (strain DSM 44928 / JCM 14897 / NBRC 102108 / NRRL B-24433 / ID139908)</name>
    <dbReference type="NCBI Taxonomy" id="479433"/>
    <lineage>
        <taxon>Bacteria</taxon>
        <taxon>Bacillati</taxon>
        <taxon>Actinomycetota</taxon>
        <taxon>Actinomycetes</taxon>
        <taxon>Catenulisporales</taxon>
        <taxon>Catenulisporaceae</taxon>
        <taxon>Catenulispora</taxon>
    </lineage>
</organism>
<dbReference type="EMBL" id="CP001700">
    <property type="protein sequence ID" value="ACU75176.1"/>
    <property type="molecule type" value="Genomic_DNA"/>
</dbReference>
<evidence type="ECO:0000313" key="3">
    <source>
        <dbReference type="Proteomes" id="UP000000851"/>
    </source>
</evidence>
<dbReference type="AlphaFoldDB" id="C7QKA2"/>
<name>C7QKA2_CATAD</name>
<proteinExistence type="predicted"/>
<dbReference type="InParanoid" id="C7QKA2"/>
<dbReference type="PROSITE" id="PS51332">
    <property type="entry name" value="B12_BINDING"/>
    <property type="match status" value="1"/>
</dbReference>
<keyword evidence="3" id="KW-1185">Reference proteome</keyword>